<protein>
    <submittedName>
        <fullName evidence="3">Uncharacterized protein</fullName>
    </submittedName>
</protein>
<evidence type="ECO:0000313" key="3">
    <source>
        <dbReference type="EMBL" id="OIQ85998.1"/>
    </source>
</evidence>
<accession>A0A1J5QQX4</accession>
<proteinExistence type="predicted"/>
<dbReference type="EMBL" id="MLJW01000507">
    <property type="protein sequence ID" value="OIQ85998.1"/>
    <property type="molecule type" value="Genomic_DNA"/>
</dbReference>
<name>A0A1J5QQX4_9ZZZZ</name>
<keyword evidence="2" id="KW-0472">Membrane</keyword>
<dbReference type="AlphaFoldDB" id="A0A1J5QQX4"/>
<organism evidence="3">
    <name type="scientific">mine drainage metagenome</name>
    <dbReference type="NCBI Taxonomy" id="410659"/>
    <lineage>
        <taxon>unclassified sequences</taxon>
        <taxon>metagenomes</taxon>
        <taxon>ecological metagenomes</taxon>
    </lineage>
</organism>
<keyword evidence="2" id="KW-0812">Transmembrane</keyword>
<comment type="caution">
    <text evidence="3">The sequence shown here is derived from an EMBL/GenBank/DDBJ whole genome shotgun (WGS) entry which is preliminary data.</text>
</comment>
<sequence length="74" mass="7430">MLAASSGGAVAVGALSALAGLITLLLGLKQVAVNVDITAQVAAAELKRPESEVARVSREQESPLDPPGAPKPWA</sequence>
<reference evidence="3" key="1">
    <citation type="submission" date="2016-10" db="EMBL/GenBank/DDBJ databases">
        <title>Sequence of Gallionella enrichment culture.</title>
        <authorList>
            <person name="Poehlein A."/>
            <person name="Muehling M."/>
            <person name="Daniel R."/>
        </authorList>
    </citation>
    <scope>NUCLEOTIDE SEQUENCE</scope>
</reference>
<feature type="region of interest" description="Disordered" evidence="1">
    <location>
        <begin position="50"/>
        <end position="74"/>
    </location>
</feature>
<feature type="compositionally biased region" description="Pro residues" evidence="1">
    <location>
        <begin position="64"/>
        <end position="74"/>
    </location>
</feature>
<feature type="transmembrane region" description="Helical" evidence="2">
    <location>
        <begin position="6"/>
        <end position="28"/>
    </location>
</feature>
<evidence type="ECO:0000256" key="1">
    <source>
        <dbReference type="SAM" id="MobiDB-lite"/>
    </source>
</evidence>
<gene>
    <name evidence="3" type="ORF">GALL_321620</name>
</gene>
<evidence type="ECO:0000256" key="2">
    <source>
        <dbReference type="SAM" id="Phobius"/>
    </source>
</evidence>
<keyword evidence="2" id="KW-1133">Transmembrane helix</keyword>
<feature type="compositionally biased region" description="Basic and acidic residues" evidence="1">
    <location>
        <begin position="50"/>
        <end position="61"/>
    </location>
</feature>